<keyword evidence="6" id="KW-0539">Nucleus</keyword>
<dbReference type="PANTHER" id="PTHR24381">
    <property type="entry name" value="ZINC FINGER PROTEIN"/>
    <property type="match status" value="1"/>
</dbReference>
<dbReference type="OrthoDB" id="6077919at2759"/>
<evidence type="ECO:0000256" key="3">
    <source>
        <dbReference type="ARBA" id="ARBA00022737"/>
    </source>
</evidence>
<keyword evidence="12" id="KW-1185">Reference proteome</keyword>
<gene>
    <name evidence="11" type="ORF">TBRA_LOCUS3708</name>
</gene>
<dbReference type="SUPFAM" id="SSF57667">
    <property type="entry name" value="beta-beta-alpha zinc fingers"/>
    <property type="match status" value="7"/>
</dbReference>
<dbReference type="GO" id="GO:0000981">
    <property type="term" value="F:DNA-binding transcription factor activity, RNA polymerase II-specific"/>
    <property type="evidence" value="ECO:0007669"/>
    <property type="project" value="TreeGrafter"/>
</dbReference>
<feature type="coiled-coil region" evidence="8">
    <location>
        <begin position="900"/>
        <end position="927"/>
    </location>
</feature>
<evidence type="ECO:0000256" key="2">
    <source>
        <dbReference type="ARBA" id="ARBA00022723"/>
    </source>
</evidence>
<evidence type="ECO:0000313" key="11">
    <source>
        <dbReference type="EMBL" id="CAB0031743.1"/>
    </source>
</evidence>
<feature type="domain" description="C2H2-type" evidence="10">
    <location>
        <begin position="783"/>
        <end position="811"/>
    </location>
</feature>
<dbReference type="PROSITE" id="PS00028">
    <property type="entry name" value="ZINC_FINGER_C2H2_1"/>
    <property type="match status" value="12"/>
</dbReference>
<dbReference type="GO" id="GO:0005634">
    <property type="term" value="C:nucleus"/>
    <property type="evidence" value="ECO:0007669"/>
    <property type="project" value="UniProtKB-SubCell"/>
</dbReference>
<dbReference type="InterPro" id="IPR013087">
    <property type="entry name" value="Znf_C2H2_type"/>
</dbReference>
<sequence>MYLAYIISYGRNIIDVTQCAAAHVLLHVASRAAHFRHRQTWKKESSRDSRRVLLHLKEKKDMRRGASSKNGSIQRGCFESTCTNHSIRSPTESEPHNLRMRYNQAERSKRQINFYIPNIRNVEKDHSNIKKELENPLDSEGLWQEDYPKMKKMNVDTIIVGGVVSARARAYAHGDEQVHRCSIAGAASATLRCSSSSSRRRGRREYIIVKRMGGSAEKEELLRRANSSTTAVCVCVCSMYERGKSAARREKSVYTLSAAPRATLEPETYREKEREKEFGSRFASRMEKQLYDVGLYTAEEPWCAYKLKVLIKKKTRKIIVIIVVLYAIRKHASTCKNISNFETRCLVPSCECGSRFCRRWQVPQFAALSATSCAGPLTRKRPRERKRERKREEFCCDATSAIRLGRERLYNISARRASLHVNAAVMMDNARGYRLCRGSIAQIGERARTIMDKSEKKFEEDVSKNNLSEHEVVVSDNKQHVCDICQKTFKLESSIIIHRDTTHNEEKNYVCDKCDKKFEFRSHLSRHQIWEHKGFKDLACDKCEKKFEKKSTLFTHQKLVHKDREDFICNKTVHEGRKDYKCDKCEQKFGHRGNLLKHIKTVHEGRKAFACDKCEKKFTHKHNLLCHQKIVHENRKDFSCDSCDQKFGRKWILLQHQKTVHEGQKDYVCDKCEKKFGDRSNFNRHQNIVHEGRKDYVCDKCEKKFGHRGGLLFHQKTVHEGHKDYACLYCEKIFGHKGNLLTHIKTVHEGRKDYVCDKCEMKFTQKSSLFTHLKTIHEGLKDYTCDNCEQKFTRKSSFLLHQKTVHEGRKDYACDKCEKKFGFKHNLINHKRTVHEGLNNTIINDFGTVSRHTDHVIYKKYLYEEIFNRTRTIYRVISNYNLATKHRYYPKRRFDFKKSLSKCENRCKSTAREYENMSDKKEREREQRGWRMRAPRERSRGVRELFHTYMASKLIVSRPSAAALNEIYLRGADNDTLDFAGALNGYGLLVEPRRQSAAAPGQRVGGAVAGSGVLAALPGSLNEKGLALLQDHHLRLQQHLQQQQQLEQQQQHQLELEQQLAFYHHHQQQQQQQQQEQRLGLATSSAKTKTAGLAGLDSEAVRRWVAEAARSVRPALPTSQTPAALLPYLQQQQQSTAQSYG</sequence>
<evidence type="ECO:0000256" key="6">
    <source>
        <dbReference type="ARBA" id="ARBA00023242"/>
    </source>
</evidence>
<dbReference type="InterPro" id="IPR036236">
    <property type="entry name" value="Znf_C2H2_sf"/>
</dbReference>
<dbReference type="GO" id="GO:0000977">
    <property type="term" value="F:RNA polymerase II transcription regulatory region sequence-specific DNA binding"/>
    <property type="evidence" value="ECO:0007669"/>
    <property type="project" value="TreeGrafter"/>
</dbReference>
<dbReference type="Proteomes" id="UP000479190">
    <property type="component" value="Unassembled WGS sequence"/>
</dbReference>
<proteinExistence type="predicted"/>
<keyword evidence="4 7" id="KW-0863">Zinc-finger</keyword>
<keyword evidence="5" id="KW-0862">Zinc</keyword>
<feature type="domain" description="C2H2-type" evidence="10">
    <location>
        <begin position="480"/>
        <end position="508"/>
    </location>
</feature>
<dbReference type="PANTHER" id="PTHR24381:SF393">
    <property type="entry name" value="CHROMATIN-LINKED ADAPTOR FOR MSL PROTEINS, ISOFORM B"/>
    <property type="match status" value="1"/>
</dbReference>
<dbReference type="Gene3D" id="3.30.160.60">
    <property type="entry name" value="Classic Zinc Finger"/>
    <property type="match status" value="11"/>
</dbReference>
<dbReference type="SMART" id="SM00355">
    <property type="entry name" value="ZnF_C2H2"/>
    <property type="match status" value="12"/>
</dbReference>
<feature type="domain" description="C2H2-type" evidence="10">
    <location>
        <begin position="754"/>
        <end position="782"/>
    </location>
</feature>
<feature type="region of interest" description="Disordered" evidence="9">
    <location>
        <begin position="1065"/>
        <end position="1093"/>
    </location>
</feature>
<feature type="compositionally biased region" description="Low complexity" evidence="9">
    <location>
        <begin position="1068"/>
        <end position="1077"/>
    </location>
</feature>
<name>A0A6H5I9G4_9HYME</name>
<dbReference type="PROSITE" id="PS50157">
    <property type="entry name" value="ZINC_FINGER_C2H2_2"/>
    <property type="match status" value="12"/>
</dbReference>
<feature type="domain" description="C2H2-type" evidence="10">
    <location>
        <begin position="580"/>
        <end position="608"/>
    </location>
</feature>
<feature type="domain" description="C2H2-type" evidence="10">
    <location>
        <begin position="696"/>
        <end position="724"/>
    </location>
</feature>
<feature type="non-terminal residue" evidence="11">
    <location>
        <position position="1141"/>
    </location>
</feature>
<evidence type="ECO:0000256" key="4">
    <source>
        <dbReference type="ARBA" id="ARBA00022771"/>
    </source>
</evidence>
<reference evidence="11 12" key="1">
    <citation type="submission" date="2020-02" db="EMBL/GenBank/DDBJ databases">
        <authorList>
            <person name="Ferguson B K."/>
        </authorList>
    </citation>
    <scope>NUCLEOTIDE SEQUENCE [LARGE SCALE GENOMIC DNA]</scope>
</reference>
<feature type="coiled-coil region" evidence="8">
    <location>
        <begin position="1029"/>
        <end position="1059"/>
    </location>
</feature>
<feature type="domain" description="C2H2-type" evidence="10">
    <location>
        <begin position="509"/>
        <end position="537"/>
    </location>
</feature>
<feature type="domain" description="C2H2-type" evidence="10">
    <location>
        <begin position="667"/>
        <end position="695"/>
    </location>
</feature>
<feature type="domain" description="C2H2-type" evidence="10">
    <location>
        <begin position="812"/>
        <end position="840"/>
    </location>
</feature>
<keyword evidence="2" id="KW-0479">Metal-binding</keyword>
<evidence type="ECO:0000259" key="10">
    <source>
        <dbReference type="PROSITE" id="PS50157"/>
    </source>
</evidence>
<organism evidence="11 12">
    <name type="scientific">Trichogramma brassicae</name>
    <dbReference type="NCBI Taxonomy" id="86971"/>
    <lineage>
        <taxon>Eukaryota</taxon>
        <taxon>Metazoa</taxon>
        <taxon>Ecdysozoa</taxon>
        <taxon>Arthropoda</taxon>
        <taxon>Hexapoda</taxon>
        <taxon>Insecta</taxon>
        <taxon>Pterygota</taxon>
        <taxon>Neoptera</taxon>
        <taxon>Endopterygota</taxon>
        <taxon>Hymenoptera</taxon>
        <taxon>Apocrita</taxon>
        <taxon>Proctotrupomorpha</taxon>
        <taxon>Chalcidoidea</taxon>
        <taxon>Trichogrammatidae</taxon>
        <taxon>Trichogramma</taxon>
    </lineage>
</organism>
<dbReference type="AlphaFoldDB" id="A0A6H5I9G4"/>
<evidence type="ECO:0000256" key="7">
    <source>
        <dbReference type="PROSITE-ProRule" id="PRU00042"/>
    </source>
</evidence>
<protein>
    <recommendedName>
        <fullName evidence="10">C2H2-type domain-containing protein</fullName>
    </recommendedName>
</protein>
<keyword evidence="3" id="KW-0677">Repeat</keyword>
<evidence type="ECO:0000256" key="5">
    <source>
        <dbReference type="ARBA" id="ARBA00022833"/>
    </source>
</evidence>
<evidence type="ECO:0000256" key="9">
    <source>
        <dbReference type="SAM" id="MobiDB-lite"/>
    </source>
</evidence>
<feature type="domain" description="C2H2-type" evidence="10">
    <location>
        <begin position="725"/>
        <end position="753"/>
    </location>
</feature>
<accession>A0A6H5I9G4</accession>
<evidence type="ECO:0000313" key="12">
    <source>
        <dbReference type="Proteomes" id="UP000479190"/>
    </source>
</evidence>
<feature type="domain" description="C2H2-type" evidence="10">
    <location>
        <begin position="609"/>
        <end position="637"/>
    </location>
</feature>
<keyword evidence="8" id="KW-0175">Coiled coil</keyword>
<dbReference type="EMBL" id="CADCXV010000651">
    <property type="protein sequence ID" value="CAB0031743.1"/>
    <property type="molecule type" value="Genomic_DNA"/>
</dbReference>
<feature type="domain" description="C2H2-type" evidence="10">
    <location>
        <begin position="638"/>
        <end position="666"/>
    </location>
</feature>
<dbReference type="Pfam" id="PF00096">
    <property type="entry name" value="zf-C2H2"/>
    <property type="match status" value="8"/>
</dbReference>
<feature type="domain" description="C2H2-type" evidence="10">
    <location>
        <begin position="538"/>
        <end position="566"/>
    </location>
</feature>
<evidence type="ECO:0000256" key="8">
    <source>
        <dbReference type="SAM" id="Coils"/>
    </source>
</evidence>
<comment type="subcellular location">
    <subcellularLocation>
        <location evidence="1">Nucleus</location>
    </subcellularLocation>
</comment>
<dbReference type="GO" id="GO:0008270">
    <property type="term" value="F:zinc ion binding"/>
    <property type="evidence" value="ECO:0007669"/>
    <property type="project" value="UniProtKB-KW"/>
</dbReference>
<evidence type="ECO:0000256" key="1">
    <source>
        <dbReference type="ARBA" id="ARBA00004123"/>
    </source>
</evidence>